<dbReference type="PATRIC" id="fig|945713.3.peg.956"/>
<proteinExistence type="predicted"/>
<dbReference type="KEGG" id="ial:IALB_0951"/>
<sequence>MRKIFLIMLITIIEIFPQQKIADELINSVITNFNRVKDYEVDVEIKVDVDFLKVPDAKAKIYFKQPDKIRLKSEGFALLPKEGLDFSPASLAKKDYTAIYERDVMLNGKKVSVVKVIPVGEQSNIILSTLWIDPVDKVIRKVESTTKMNGTFTIELTYDESFKYPLPEKMVFSFNIDKLNLPKAFSTDGNPPSKKKRLPDAPTKGNVFVQYSNYKVNIGIPDSVFEEKQ</sequence>
<dbReference type="RefSeq" id="WP_014559818.1">
    <property type="nucleotide sequence ID" value="NC_017464.1"/>
</dbReference>
<keyword evidence="3" id="KW-1185">Reference proteome</keyword>
<organism evidence="2 3">
    <name type="scientific">Ignavibacterium album (strain DSM 19864 / JCM 16511 / NBRC 101810 / Mat9-16)</name>
    <dbReference type="NCBI Taxonomy" id="945713"/>
    <lineage>
        <taxon>Bacteria</taxon>
        <taxon>Pseudomonadati</taxon>
        <taxon>Ignavibacteriota</taxon>
        <taxon>Ignavibacteria</taxon>
        <taxon>Ignavibacteriales</taxon>
        <taxon>Ignavibacteriaceae</taxon>
        <taxon>Ignavibacterium</taxon>
    </lineage>
</organism>
<dbReference type="HOGENOM" id="CLU_103698_0_0_10"/>
<evidence type="ECO:0000313" key="3">
    <source>
        <dbReference type="Proteomes" id="UP000007394"/>
    </source>
</evidence>
<evidence type="ECO:0000313" key="2">
    <source>
        <dbReference type="EMBL" id="AFH48663.1"/>
    </source>
</evidence>
<dbReference type="Proteomes" id="UP000007394">
    <property type="component" value="Chromosome"/>
</dbReference>
<dbReference type="AlphaFoldDB" id="I0AI56"/>
<evidence type="ECO:0008006" key="4">
    <source>
        <dbReference type="Google" id="ProtNLM"/>
    </source>
</evidence>
<dbReference type="EMBL" id="CP003418">
    <property type="protein sequence ID" value="AFH48663.1"/>
    <property type="molecule type" value="Genomic_DNA"/>
</dbReference>
<name>I0AI56_IGNAJ</name>
<reference evidence="2 3" key="1">
    <citation type="journal article" date="2012" name="Front. Microbiol.">
        <title>Complete genome of Ignavibacterium album, a metabolically versatile, flagellated, facultative anaerobe from the phylum Chlorobi.</title>
        <authorList>
            <person name="Liu Z."/>
            <person name="Frigaard N.-U."/>
            <person name="Vogl K."/>
            <person name="Iino T."/>
            <person name="Ohkuma M."/>
            <person name="Overmann J."/>
            <person name="Bryant D.A."/>
        </authorList>
    </citation>
    <scope>NUCLEOTIDE SEQUENCE [LARGE SCALE GENOMIC DNA]</scope>
    <source>
        <strain evidence="3">DSM 19864 / JCM 16511 / NBRC 101810 / Mat9-16</strain>
    </source>
</reference>
<gene>
    <name evidence="2" type="ordered locus">IALB_0951</name>
</gene>
<dbReference type="OrthoDB" id="1433712at2"/>
<dbReference type="Gene3D" id="2.50.20.10">
    <property type="entry name" value="Lipoprotein localisation LolA/LolB/LppX"/>
    <property type="match status" value="1"/>
</dbReference>
<evidence type="ECO:0000256" key="1">
    <source>
        <dbReference type="SAM" id="MobiDB-lite"/>
    </source>
</evidence>
<accession>I0AI56</accession>
<feature type="region of interest" description="Disordered" evidence="1">
    <location>
        <begin position="185"/>
        <end position="204"/>
    </location>
</feature>
<dbReference type="eggNOG" id="ENOG5032VP8">
    <property type="taxonomic scope" value="Bacteria"/>
</dbReference>
<protein>
    <recommendedName>
        <fullName evidence="4">Outer membrane lipoprotein-sorting protein</fullName>
    </recommendedName>
</protein>
<dbReference type="STRING" id="945713.IALB_0951"/>